<gene>
    <name evidence="1" type="ORF">SNEC2469_LOCUS33203</name>
</gene>
<evidence type="ECO:0000313" key="2">
    <source>
        <dbReference type="Proteomes" id="UP000601435"/>
    </source>
</evidence>
<dbReference type="EMBL" id="CAJNJA010086586">
    <property type="protein sequence ID" value="CAE7938569.1"/>
    <property type="molecule type" value="Genomic_DNA"/>
</dbReference>
<dbReference type="Proteomes" id="UP000601435">
    <property type="component" value="Unassembled WGS sequence"/>
</dbReference>
<reference evidence="1" key="1">
    <citation type="submission" date="2021-02" db="EMBL/GenBank/DDBJ databases">
        <authorList>
            <person name="Dougan E. K."/>
            <person name="Rhodes N."/>
            <person name="Thang M."/>
            <person name="Chan C."/>
        </authorList>
    </citation>
    <scope>NUCLEOTIDE SEQUENCE</scope>
</reference>
<comment type="caution">
    <text evidence="1">The sequence shown here is derived from an EMBL/GenBank/DDBJ whole genome shotgun (WGS) entry which is preliminary data.</text>
</comment>
<sequence length="191" mass="20946">MNIHGMPRSEAPQHSCRQSAARHEGGMCPVASFRVSCARRGYSWQAKDPSPLAERTTEIGGCEALRLLACPVVLGFLFPRVTVHFANQPSMPFSLSEHAEADDVRAILAEKVGENFVLRTVQRNQPISCRFLSHCDLLCATPDDMAAALASARRFEETKSTADSEELGSSATTSTTPRVLDLKPFVVRRTE</sequence>
<proteinExistence type="predicted"/>
<keyword evidence="2" id="KW-1185">Reference proteome</keyword>
<protein>
    <submittedName>
        <fullName evidence="1">Uncharacterized protein</fullName>
    </submittedName>
</protein>
<accession>A0A813C3Y3</accession>
<name>A0A813C3Y3_9DINO</name>
<dbReference type="OrthoDB" id="411348at2759"/>
<evidence type="ECO:0000313" key="1">
    <source>
        <dbReference type="EMBL" id="CAE7938569.1"/>
    </source>
</evidence>
<organism evidence="1 2">
    <name type="scientific">Symbiodinium necroappetens</name>
    <dbReference type="NCBI Taxonomy" id="1628268"/>
    <lineage>
        <taxon>Eukaryota</taxon>
        <taxon>Sar</taxon>
        <taxon>Alveolata</taxon>
        <taxon>Dinophyceae</taxon>
        <taxon>Suessiales</taxon>
        <taxon>Symbiodiniaceae</taxon>
        <taxon>Symbiodinium</taxon>
    </lineage>
</organism>
<dbReference type="AlphaFoldDB" id="A0A813C3Y3"/>